<keyword evidence="4" id="KW-1185">Reference proteome</keyword>
<gene>
    <name evidence="3" type="ORF">CUU66_11800</name>
</gene>
<keyword evidence="1" id="KW-0472">Membrane</keyword>
<dbReference type="Pfam" id="PF04892">
    <property type="entry name" value="VanZ"/>
    <property type="match status" value="1"/>
</dbReference>
<sequence length="142" mass="16601">MFKKNFISIISILYFVVLFYLLFLSGYRQSVQGTLDYNLVPFRSISRDFNAIDSIHIGLLTNNLVGNILAFIPFGFLAPLLWRKIHNWVRLFLFSFLITFLIEVLQLLFRIGSFDVDDMILNVLGSLFGFFLKGWLSFRNKD</sequence>
<feature type="transmembrane region" description="Helical" evidence="1">
    <location>
        <begin position="7"/>
        <end position="27"/>
    </location>
</feature>
<comment type="caution">
    <text evidence="3">The sequence shown here is derived from an EMBL/GenBank/DDBJ whole genome shotgun (WGS) entry which is preliminary data.</text>
</comment>
<keyword evidence="1" id="KW-0812">Transmembrane</keyword>
<dbReference type="Proteomes" id="UP000234748">
    <property type="component" value="Unassembled WGS sequence"/>
</dbReference>
<feature type="domain" description="VanZ-like" evidence="2">
    <location>
        <begin position="12"/>
        <end position="132"/>
    </location>
</feature>
<dbReference type="RefSeq" id="WP_101642364.1">
    <property type="nucleotide sequence ID" value="NZ_PGUY01000037.1"/>
</dbReference>
<organism evidence="3 4">
    <name type="scientific">Peribacillus deserti</name>
    <dbReference type="NCBI Taxonomy" id="673318"/>
    <lineage>
        <taxon>Bacteria</taxon>
        <taxon>Bacillati</taxon>
        <taxon>Bacillota</taxon>
        <taxon>Bacilli</taxon>
        <taxon>Bacillales</taxon>
        <taxon>Bacillaceae</taxon>
        <taxon>Peribacillus</taxon>
    </lineage>
</organism>
<dbReference type="InterPro" id="IPR053150">
    <property type="entry name" value="Teicoplanin_resist-assoc"/>
</dbReference>
<feature type="transmembrane region" description="Helical" evidence="1">
    <location>
        <begin position="119"/>
        <end position="138"/>
    </location>
</feature>
<feature type="transmembrane region" description="Helical" evidence="1">
    <location>
        <begin position="91"/>
        <end position="113"/>
    </location>
</feature>
<reference evidence="3 4" key="1">
    <citation type="submission" date="2017-11" db="EMBL/GenBank/DDBJ databases">
        <title>Comparitive Functional Genomics of Dry Heat Resistant strains isolated from the Viking Spacecraft.</title>
        <authorList>
            <person name="Seuylemezian A."/>
            <person name="Cooper K."/>
            <person name="Vaishampayan P."/>
        </authorList>
    </citation>
    <scope>NUCLEOTIDE SEQUENCE [LARGE SCALE GENOMIC DNA]</scope>
    <source>
        <strain evidence="3 4">V1-29</strain>
    </source>
</reference>
<evidence type="ECO:0000256" key="1">
    <source>
        <dbReference type="SAM" id="Phobius"/>
    </source>
</evidence>
<keyword evidence="1" id="KW-1133">Transmembrane helix</keyword>
<dbReference type="AlphaFoldDB" id="A0A2N5M5F1"/>
<feature type="transmembrane region" description="Helical" evidence="1">
    <location>
        <begin position="64"/>
        <end position="82"/>
    </location>
</feature>
<accession>A0A2N5M5F1</accession>
<evidence type="ECO:0000259" key="2">
    <source>
        <dbReference type="Pfam" id="PF04892"/>
    </source>
</evidence>
<dbReference type="InterPro" id="IPR006976">
    <property type="entry name" value="VanZ-like"/>
</dbReference>
<protein>
    <submittedName>
        <fullName evidence="3">VanZ family protein</fullName>
    </submittedName>
</protein>
<evidence type="ECO:0000313" key="4">
    <source>
        <dbReference type="Proteomes" id="UP000234748"/>
    </source>
</evidence>
<dbReference type="OrthoDB" id="4822551at2"/>
<evidence type="ECO:0000313" key="3">
    <source>
        <dbReference type="EMBL" id="PLT29587.1"/>
    </source>
</evidence>
<proteinExistence type="predicted"/>
<name>A0A2N5M5F1_9BACI</name>
<dbReference type="PANTHER" id="PTHR36834:SF1">
    <property type="entry name" value="INTEGRAL MEMBRANE PROTEIN"/>
    <property type="match status" value="1"/>
</dbReference>
<dbReference type="EMBL" id="PGUY01000037">
    <property type="protein sequence ID" value="PLT29587.1"/>
    <property type="molecule type" value="Genomic_DNA"/>
</dbReference>
<dbReference type="PANTHER" id="PTHR36834">
    <property type="entry name" value="MEMBRANE PROTEIN-RELATED"/>
    <property type="match status" value="1"/>
</dbReference>